<name>A0A8T2UUV0_CERRI</name>
<keyword evidence="3" id="KW-1185">Reference proteome</keyword>
<evidence type="ECO:0000313" key="3">
    <source>
        <dbReference type="Proteomes" id="UP000825935"/>
    </source>
</evidence>
<reference evidence="2" key="1">
    <citation type="submission" date="2021-08" db="EMBL/GenBank/DDBJ databases">
        <title>WGS assembly of Ceratopteris richardii.</title>
        <authorList>
            <person name="Marchant D.B."/>
            <person name="Chen G."/>
            <person name="Jenkins J."/>
            <person name="Shu S."/>
            <person name="Leebens-Mack J."/>
            <person name="Grimwood J."/>
            <person name="Schmutz J."/>
            <person name="Soltis P."/>
            <person name="Soltis D."/>
            <person name="Chen Z.-H."/>
        </authorList>
    </citation>
    <scope>NUCLEOTIDE SEQUENCE</scope>
    <source>
        <strain evidence="2">Whitten #5841</strain>
        <tissue evidence="2">Leaf</tissue>
    </source>
</reference>
<sequence>MKSKSKSTKAHSKSSCSHQTRERDEVPKAHDISRIERQRKSLIRM</sequence>
<comment type="caution">
    <text evidence="2">The sequence shown here is derived from an EMBL/GenBank/DDBJ whole genome shotgun (WGS) entry which is preliminary data.</text>
</comment>
<accession>A0A8T2UUV0</accession>
<feature type="compositionally biased region" description="Basic residues" evidence="1">
    <location>
        <begin position="1"/>
        <end position="12"/>
    </location>
</feature>
<protein>
    <submittedName>
        <fullName evidence="2">Uncharacterized protein</fullName>
    </submittedName>
</protein>
<dbReference type="Proteomes" id="UP000825935">
    <property type="component" value="Chromosome 5"/>
</dbReference>
<dbReference type="AlphaFoldDB" id="A0A8T2UUV0"/>
<organism evidence="2 3">
    <name type="scientific">Ceratopteris richardii</name>
    <name type="common">Triangle waterfern</name>
    <dbReference type="NCBI Taxonomy" id="49495"/>
    <lineage>
        <taxon>Eukaryota</taxon>
        <taxon>Viridiplantae</taxon>
        <taxon>Streptophyta</taxon>
        <taxon>Embryophyta</taxon>
        <taxon>Tracheophyta</taxon>
        <taxon>Polypodiopsida</taxon>
        <taxon>Polypodiidae</taxon>
        <taxon>Polypodiales</taxon>
        <taxon>Pteridineae</taxon>
        <taxon>Pteridaceae</taxon>
        <taxon>Parkerioideae</taxon>
        <taxon>Ceratopteris</taxon>
    </lineage>
</organism>
<proteinExistence type="predicted"/>
<gene>
    <name evidence="2" type="ORF">KP509_05G060300</name>
</gene>
<feature type="compositionally biased region" description="Basic and acidic residues" evidence="1">
    <location>
        <begin position="19"/>
        <end position="39"/>
    </location>
</feature>
<evidence type="ECO:0000313" key="2">
    <source>
        <dbReference type="EMBL" id="KAH7437194.1"/>
    </source>
</evidence>
<feature type="region of interest" description="Disordered" evidence="1">
    <location>
        <begin position="1"/>
        <end position="45"/>
    </location>
</feature>
<dbReference type="EMBL" id="CM035410">
    <property type="protein sequence ID" value="KAH7437194.1"/>
    <property type="molecule type" value="Genomic_DNA"/>
</dbReference>
<evidence type="ECO:0000256" key="1">
    <source>
        <dbReference type="SAM" id="MobiDB-lite"/>
    </source>
</evidence>